<dbReference type="Pfam" id="PF07883">
    <property type="entry name" value="Cupin_2"/>
    <property type="match status" value="1"/>
</dbReference>
<dbReference type="InterPro" id="IPR047142">
    <property type="entry name" value="OryJ/VirC-like"/>
</dbReference>
<dbReference type="InterPro" id="IPR013096">
    <property type="entry name" value="Cupin_2"/>
</dbReference>
<gene>
    <name evidence="2" type="ORF">EVB00_01940</name>
</gene>
<dbReference type="SUPFAM" id="SSF51182">
    <property type="entry name" value="RmlC-like cupins"/>
    <property type="match status" value="1"/>
</dbReference>
<dbReference type="PANTHER" id="PTHR36156:SF2">
    <property type="entry name" value="CUPIN TYPE-2 DOMAIN-CONTAINING PROTEIN"/>
    <property type="match status" value="1"/>
</dbReference>
<dbReference type="Proteomes" id="UP000318359">
    <property type="component" value="Unassembled WGS sequence"/>
</dbReference>
<protein>
    <submittedName>
        <fullName evidence="2">Cupin domain-containing protein</fullName>
    </submittedName>
</protein>
<evidence type="ECO:0000313" key="2">
    <source>
        <dbReference type="EMBL" id="RZO17794.1"/>
    </source>
</evidence>
<evidence type="ECO:0000313" key="3">
    <source>
        <dbReference type="Proteomes" id="UP000318359"/>
    </source>
</evidence>
<evidence type="ECO:0000259" key="1">
    <source>
        <dbReference type="Pfam" id="PF07883"/>
    </source>
</evidence>
<sequence>MIKPRRIVTGNNNDGESEIKINTLIEPDIINGDNIFLELWNTDGNSIDNKDSIDRTTGPVILSPPKNGTKIRYFSIAPQDPSISAEELEQMFALGFKAIGAEHERINTHKHPGMHVTQSIDYIILISGSATLILDNEEISINAGDIVVQRGTNHAWTANGDAPALFIAVLIDSSFK</sequence>
<dbReference type="PANTHER" id="PTHR36156">
    <property type="entry name" value="SLR2101 PROTEIN"/>
    <property type="match status" value="1"/>
</dbReference>
<dbReference type="InterPro" id="IPR011051">
    <property type="entry name" value="RmlC_Cupin_sf"/>
</dbReference>
<comment type="caution">
    <text evidence="2">The sequence shown here is derived from an EMBL/GenBank/DDBJ whole genome shotgun (WGS) entry which is preliminary data.</text>
</comment>
<dbReference type="InterPro" id="IPR014710">
    <property type="entry name" value="RmlC-like_jellyroll"/>
</dbReference>
<proteinExistence type="predicted"/>
<organism evidence="2 3">
    <name type="scientific">SAR86 cluster bacterium</name>
    <dbReference type="NCBI Taxonomy" id="2030880"/>
    <lineage>
        <taxon>Bacteria</taxon>
        <taxon>Pseudomonadati</taxon>
        <taxon>Pseudomonadota</taxon>
        <taxon>Gammaproteobacteria</taxon>
        <taxon>SAR86 cluster</taxon>
    </lineage>
</organism>
<dbReference type="AlphaFoldDB" id="A0A520M979"/>
<dbReference type="Gene3D" id="2.60.120.10">
    <property type="entry name" value="Jelly Rolls"/>
    <property type="match status" value="1"/>
</dbReference>
<accession>A0A520M979</accession>
<dbReference type="EMBL" id="SHBM01000023">
    <property type="protein sequence ID" value="RZO17794.1"/>
    <property type="molecule type" value="Genomic_DNA"/>
</dbReference>
<feature type="domain" description="Cupin type-2" evidence="1">
    <location>
        <begin position="111"/>
        <end position="169"/>
    </location>
</feature>
<dbReference type="CDD" id="cd02231">
    <property type="entry name" value="cupin_BLL6423-like"/>
    <property type="match status" value="1"/>
</dbReference>
<reference evidence="2 3" key="1">
    <citation type="submission" date="2019-02" db="EMBL/GenBank/DDBJ databases">
        <title>Prokaryotic population dynamics and viral predation in marine succession experiment using metagenomics: the confinement effect.</title>
        <authorList>
            <person name="Haro-Moreno J.M."/>
            <person name="Rodriguez-Valera F."/>
            <person name="Lopez-Perez M."/>
        </authorList>
    </citation>
    <scope>NUCLEOTIDE SEQUENCE [LARGE SCALE GENOMIC DNA]</scope>
    <source>
        <strain evidence="2">MED-G167</strain>
    </source>
</reference>
<name>A0A520M979_9GAMM</name>